<dbReference type="EMBL" id="JPKY01000028">
    <property type="protein sequence ID" value="KFH45688.1"/>
    <property type="molecule type" value="Genomic_DNA"/>
</dbReference>
<feature type="transmembrane region" description="Helical" evidence="8">
    <location>
        <begin position="254"/>
        <end position="274"/>
    </location>
</feature>
<comment type="similarity">
    <text evidence="2">Belongs to the concentrative nucleoside transporter (CNT) (TC 2.A.41) family.</text>
</comment>
<dbReference type="InterPro" id="IPR011642">
    <property type="entry name" value="Gate_dom"/>
</dbReference>
<feature type="domain" description="Nucleoside transporter/FeoB GTPase Gate" evidence="11">
    <location>
        <begin position="316"/>
        <end position="411"/>
    </location>
</feature>
<keyword evidence="6 8" id="KW-0472">Membrane</keyword>
<comment type="caution">
    <text evidence="12">The sequence shown here is derived from an EMBL/GenBank/DDBJ whole genome shotgun (WGS) entry which is preliminary data.</text>
</comment>
<dbReference type="GO" id="GO:0015293">
    <property type="term" value="F:symporter activity"/>
    <property type="evidence" value="ECO:0007669"/>
    <property type="project" value="TreeGrafter"/>
</dbReference>
<dbReference type="Pfam" id="PF07662">
    <property type="entry name" value="Nucleos_tra2_C"/>
    <property type="match status" value="1"/>
</dbReference>
<feature type="transmembrane region" description="Helical" evidence="8">
    <location>
        <begin position="125"/>
        <end position="146"/>
    </location>
</feature>
<dbReference type="PANTHER" id="PTHR10590:SF4">
    <property type="entry name" value="SOLUTE CARRIER FAMILY 28 MEMBER 3"/>
    <property type="match status" value="1"/>
</dbReference>
<evidence type="ECO:0000256" key="2">
    <source>
        <dbReference type="ARBA" id="ARBA00009033"/>
    </source>
</evidence>
<feature type="region of interest" description="Disordered" evidence="7">
    <location>
        <begin position="1"/>
        <end position="108"/>
    </location>
</feature>
<feature type="transmembrane region" description="Helical" evidence="8">
    <location>
        <begin position="152"/>
        <end position="171"/>
    </location>
</feature>
<sequence>MTDRTDNPAPTAPDTDPVLLPENQHHHPHRLHAASAEAPDEIVYATSGRQSTDSHVPKQYHPPTHHHCHGAHDTVEKGVATPPDYSDHEKAERGGVISNREASQETTGPAWKTGRFGWVHRHRRLLFTLFTFGLFTGWWIASLILHRNDKNWVIPFLFWLAIMLRLVFLYVPIRYVTKPIKWTWHNTAVRIYDLIPEKFRTLAGGILTVSVILVGSFVTEESADNTRENRAVSLFGMAVIITCFWATSRHRRHVNWRTVFGGMLGQYIIGLFVLRTKVGFDIFKFIADRASDLLGFAKDGVAFLTNPDTAALPMFFFNVIPAIIFFISLVQVLYYVGFLQWFIMKFAKFVFWALEVSGAEAVVAAATPFIGQGESAMLVRPFVPHMTRAEIHQIMTCGFATISGSVLIGYIDLGLNPQALVSSCIMSIPASLAISKLRYPETEETLTAGRVVIPDDDEHKAENALHAFAEGAYLGVKIAGTIIASILCILAAVGLINGLLTWWGSYLDINDPQLTLQTIFGYAFYPVAFLLGVPRDASLLKVSRLIAEKVITNEYVAFTMLAEGPEYADISPRTKLISTYAICGFGNIGSLGIQIGILGQLAPSRGGDVSSLAFSALISGVMATLTSASVAGLVISSQTPIIV</sequence>
<evidence type="ECO:0000313" key="12">
    <source>
        <dbReference type="EMBL" id="KFH45688.1"/>
    </source>
</evidence>
<evidence type="ECO:0000259" key="10">
    <source>
        <dbReference type="Pfam" id="PF07662"/>
    </source>
</evidence>
<feature type="compositionally biased region" description="Low complexity" evidence="7">
    <location>
        <begin position="7"/>
        <end position="17"/>
    </location>
</feature>
<comment type="subcellular location">
    <subcellularLocation>
        <location evidence="1">Cell membrane</location>
        <topology evidence="1">Multi-pass membrane protein</topology>
    </subcellularLocation>
</comment>
<dbReference type="InterPro" id="IPR008276">
    <property type="entry name" value="C_nuclsd_transpt"/>
</dbReference>
<evidence type="ECO:0000256" key="1">
    <source>
        <dbReference type="ARBA" id="ARBA00004651"/>
    </source>
</evidence>
<dbReference type="InterPro" id="IPR011657">
    <property type="entry name" value="CNT_C_dom"/>
</dbReference>
<organism evidence="12 13">
    <name type="scientific">Hapsidospora chrysogenum (strain ATCC 11550 / CBS 779.69 / DSM 880 / IAM 14645 / JCM 23072 / IMI 49137)</name>
    <name type="common">Acremonium chrysogenum</name>
    <dbReference type="NCBI Taxonomy" id="857340"/>
    <lineage>
        <taxon>Eukaryota</taxon>
        <taxon>Fungi</taxon>
        <taxon>Dikarya</taxon>
        <taxon>Ascomycota</taxon>
        <taxon>Pezizomycotina</taxon>
        <taxon>Sordariomycetes</taxon>
        <taxon>Hypocreomycetidae</taxon>
        <taxon>Hypocreales</taxon>
        <taxon>Bionectriaceae</taxon>
        <taxon>Hapsidospora</taxon>
    </lineage>
</organism>
<keyword evidence="3" id="KW-1003">Cell membrane</keyword>
<feature type="transmembrane region" description="Helical" evidence="8">
    <location>
        <begin position="514"/>
        <end position="533"/>
    </location>
</feature>
<evidence type="ECO:0000256" key="5">
    <source>
        <dbReference type="ARBA" id="ARBA00022989"/>
    </source>
</evidence>
<dbReference type="HOGENOM" id="CLU_016813_1_0_1"/>
<feature type="transmembrane region" description="Helical" evidence="8">
    <location>
        <begin position="199"/>
        <end position="218"/>
    </location>
</feature>
<feature type="transmembrane region" description="Helical" evidence="8">
    <location>
        <begin position="478"/>
        <end position="502"/>
    </location>
</feature>
<evidence type="ECO:0000313" key="13">
    <source>
        <dbReference type="Proteomes" id="UP000029964"/>
    </source>
</evidence>
<dbReference type="InterPro" id="IPR002668">
    <property type="entry name" value="CNT_N_dom"/>
</dbReference>
<gene>
    <name evidence="12" type="ORF">ACRE_034270</name>
</gene>
<dbReference type="Proteomes" id="UP000029964">
    <property type="component" value="Unassembled WGS sequence"/>
</dbReference>
<accession>A0A086T8K6</accession>
<feature type="transmembrane region" description="Helical" evidence="8">
    <location>
        <begin position="230"/>
        <end position="247"/>
    </location>
</feature>
<feature type="transmembrane region" description="Helical" evidence="8">
    <location>
        <begin position="580"/>
        <end position="601"/>
    </location>
</feature>
<proteinExistence type="inferred from homology"/>
<keyword evidence="5 8" id="KW-1133">Transmembrane helix</keyword>
<feature type="domain" description="Concentrative nucleoside transporter N-terminal" evidence="9">
    <location>
        <begin position="235"/>
        <end position="306"/>
    </location>
</feature>
<feature type="domain" description="Concentrative nucleoside transporter C-terminal" evidence="10">
    <location>
        <begin position="420"/>
        <end position="632"/>
    </location>
</feature>
<keyword evidence="13" id="KW-1185">Reference proteome</keyword>
<dbReference type="GO" id="GO:0005886">
    <property type="term" value="C:plasma membrane"/>
    <property type="evidence" value="ECO:0007669"/>
    <property type="project" value="UniProtKB-SubCell"/>
</dbReference>
<dbReference type="GO" id="GO:0005337">
    <property type="term" value="F:nucleoside transmembrane transporter activity"/>
    <property type="evidence" value="ECO:0007669"/>
    <property type="project" value="InterPro"/>
</dbReference>
<evidence type="ECO:0000256" key="4">
    <source>
        <dbReference type="ARBA" id="ARBA00022692"/>
    </source>
</evidence>
<dbReference type="Pfam" id="PF07670">
    <property type="entry name" value="Gate"/>
    <property type="match status" value="1"/>
</dbReference>
<dbReference type="Pfam" id="PF01773">
    <property type="entry name" value="Nucleos_tra2_N"/>
    <property type="match status" value="1"/>
</dbReference>
<name>A0A086T8K6_HAPC1</name>
<keyword evidence="4 8" id="KW-0812">Transmembrane</keyword>
<dbReference type="OrthoDB" id="6075923at2759"/>
<dbReference type="PANTHER" id="PTHR10590">
    <property type="entry name" value="SODIUM/NUCLEOSIDE COTRANSPORTER"/>
    <property type="match status" value="1"/>
</dbReference>
<dbReference type="AlphaFoldDB" id="A0A086T8K6"/>
<evidence type="ECO:0000256" key="7">
    <source>
        <dbReference type="SAM" id="MobiDB-lite"/>
    </source>
</evidence>
<evidence type="ECO:0000259" key="11">
    <source>
        <dbReference type="Pfam" id="PF07670"/>
    </source>
</evidence>
<feature type="transmembrane region" description="Helical" evidence="8">
    <location>
        <begin position="613"/>
        <end position="635"/>
    </location>
</feature>
<reference evidence="13" key="1">
    <citation type="journal article" date="2014" name="Genome Announc.">
        <title>Genome sequence and annotation of Acremonium chrysogenum, producer of the beta-lactam antibiotic cephalosporin C.</title>
        <authorList>
            <person name="Terfehr D."/>
            <person name="Dahlmann T.A."/>
            <person name="Specht T."/>
            <person name="Zadra I."/>
            <person name="Kuernsteiner H."/>
            <person name="Kueck U."/>
        </authorList>
    </citation>
    <scope>NUCLEOTIDE SEQUENCE [LARGE SCALE GENOMIC DNA]</scope>
    <source>
        <strain evidence="13">ATCC 11550 / CBS 779.69 / DSM 880 / IAM 14645 / JCM 23072 / IMI 49137</strain>
    </source>
</reference>
<feature type="transmembrane region" description="Helical" evidence="8">
    <location>
        <begin position="391"/>
        <end position="411"/>
    </location>
</feature>
<evidence type="ECO:0000256" key="6">
    <source>
        <dbReference type="ARBA" id="ARBA00023136"/>
    </source>
</evidence>
<evidence type="ECO:0000256" key="3">
    <source>
        <dbReference type="ARBA" id="ARBA00022475"/>
    </source>
</evidence>
<evidence type="ECO:0000256" key="8">
    <source>
        <dbReference type="SAM" id="Phobius"/>
    </source>
</evidence>
<feature type="transmembrane region" description="Helical" evidence="8">
    <location>
        <begin position="349"/>
        <end position="371"/>
    </location>
</feature>
<dbReference type="STRING" id="857340.A0A086T8K6"/>
<evidence type="ECO:0000259" key="9">
    <source>
        <dbReference type="Pfam" id="PF01773"/>
    </source>
</evidence>
<protein>
    <submittedName>
        <fullName evidence="12">Solute carrier family 28 member-like protein</fullName>
    </submittedName>
</protein>
<feature type="transmembrane region" description="Helical" evidence="8">
    <location>
        <begin position="315"/>
        <end position="337"/>
    </location>
</feature>